<name>A0A077M565_9MICO</name>
<dbReference type="InterPro" id="IPR029056">
    <property type="entry name" value="Ribokinase-like"/>
</dbReference>
<dbReference type="EMBL" id="CAJB01000346">
    <property type="protein sequence ID" value="CCH79289.1"/>
    <property type="molecule type" value="Genomic_DNA"/>
</dbReference>
<keyword evidence="2 4" id="KW-0418">Kinase</keyword>
<evidence type="ECO:0000256" key="1">
    <source>
        <dbReference type="ARBA" id="ARBA00022679"/>
    </source>
</evidence>
<keyword evidence="1" id="KW-0808">Transferase</keyword>
<dbReference type="PANTHER" id="PTHR10584:SF166">
    <property type="entry name" value="RIBOKINASE"/>
    <property type="match status" value="1"/>
</dbReference>
<dbReference type="PANTHER" id="PTHR10584">
    <property type="entry name" value="SUGAR KINASE"/>
    <property type="match status" value="1"/>
</dbReference>
<accession>A0A077M565</accession>
<reference evidence="4 5" key="1">
    <citation type="journal article" date="2013" name="ISME J.">
        <title>A metabolic model for members of the genus Tetrasphaera involved in enhanced biological phosphorus removal.</title>
        <authorList>
            <person name="Kristiansen R."/>
            <person name="Nguyen H.T.T."/>
            <person name="Saunders A.M."/>
            <person name="Nielsen J.L."/>
            <person name="Wimmer R."/>
            <person name="Le V.Q."/>
            <person name="McIlroy S.J."/>
            <person name="Petrovski S."/>
            <person name="Seviour R.J."/>
            <person name="Calteau A."/>
            <person name="Nielsen K.L."/>
            <person name="Nielsen P.H."/>
        </authorList>
    </citation>
    <scope>NUCLEOTIDE SEQUENCE [LARGE SCALE GENOMIC DNA]</scope>
    <source>
        <strain evidence="4 5">T1-X7</strain>
    </source>
</reference>
<organism evidence="4 5">
    <name type="scientific">Nostocoides japonicum T1-X7</name>
    <dbReference type="NCBI Taxonomy" id="1194083"/>
    <lineage>
        <taxon>Bacteria</taxon>
        <taxon>Bacillati</taxon>
        <taxon>Actinomycetota</taxon>
        <taxon>Actinomycetes</taxon>
        <taxon>Micrococcales</taxon>
        <taxon>Intrasporangiaceae</taxon>
        <taxon>Nostocoides</taxon>
    </lineage>
</organism>
<feature type="domain" description="Carbohydrate kinase PfkB" evidence="3">
    <location>
        <begin position="33"/>
        <end position="295"/>
    </location>
</feature>
<dbReference type="Proteomes" id="UP000035721">
    <property type="component" value="Unassembled WGS sequence"/>
</dbReference>
<evidence type="ECO:0000256" key="2">
    <source>
        <dbReference type="ARBA" id="ARBA00022777"/>
    </source>
</evidence>
<dbReference type="InterPro" id="IPR011611">
    <property type="entry name" value="PfkB_dom"/>
</dbReference>
<dbReference type="RefSeq" id="WP_048551265.1">
    <property type="nucleotide sequence ID" value="NZ_HF570958.1"/>
</dbReference>
<comment type="caution">
    <text evidence="4">The sequence shown here is derived from an EMBL/GenBank/DDBJ whole genome shotgun (WGS) entry which is preliminary data.</text>
</comment>
<dbReference type="AlphaFoldDB" id="A0A077M565"/>
<dbReference type="STRING" id="1194083.BN12_410046"/>
<dbReference type="Pfam" id="PF00294">
    <property type="entry name" value="PfkB"/>
    <property type="match status" value="1"/>
</dbReference>
<protein>
    <submittedName>
        <fullName evidence="4">Carbohydrate kinase, PfkB family protein</fullName>
    </submittedName>
</protein>
<dbReference type="GO" id="GO:0005829">
    <property type="term" value="C:cytosol"/>
    <property type="evidence" value="ECO:0007669"/>
    <property type="project" value="TreeGrafter"/>
</dbReference>
<dbReference type="GO" id="GO:0016301">
    <property type="term" value="F:kinase activity"/>
    <property type="evidence" value="ECO:0007669"/>
    <property type="project" value="UniProtKB-KW"/>
</dbReference>
<dbReference type="Gene3D" id="3.40.1190.20">
    <property type="match status" value="1"/>
</dbReference>
<evidence type="ECO:0000259" key="3">
    <source>
        <dbReference type="Pfam" id="PF00294"/>
    </source>
</evidence>
<keyword evidence="5" id="KW-1185">Reference proteome</keyword>
<gene>
    <name evidence="4" type="ORF">BN12_410046</name>
</gene>
<proteinExistence type="predicted"/>
<evidence type="ECO:0000313" key="5">
    <source>
        <dbReference type="Proteomes" id="UP000035721"/>
    </source>
</evidence>
<evidence type="ECO:0000313" key="4">
    <source>
        <dbReference type="EMBL" id="CCH79289.1"/>
    </source>
</evidence>
<dbReference type="SUPFAM" id="SSF53613">
    <property type="entry name" value="Ribokinase-like"/>
    <property type="match status" value="1"/>
</dbReference>
<sequence>MSGPRRRVIHTAQALVDEVLEVPGLPRRGQNVMATSARRYAGGAVNILLAAARSGATCVHAGAHGTGPNGDLVRDALVAEGVTLSSPRLRDLDTGVCVVLLEESAERTFVTTMGAERCVTTQTFGSSHPEPGDLVCLSGYSLLPPVCDPLLAFLDGLAPGVEVVLDPGAAFSALPEELRAHVLARTTVWTSNAEEAAAVTGVEAFQEAPAQLSALLPESAVAIVRDGARGCAVRLGGRTAYVPGFPQEPVDTNGAGDCHTGVLVACRAAGMDWAQACRRANAAAAVKVTRRGPASAPTAPEIDDFLAALT</sequence>
<dbReference type="OrthoDB" id="8578462at2"/>